<dbReference type="Pfam" id="PF01734">
    <property type="entry name" value="Patatin"/>
    <property type="match status" value="1"/>
</dbReference>
<dbReference type="SUPFAM" id="SSF52151">
    <property type="entry name" value="FabD/lysophospholipase-like"/>
    <property type="match status" value="1"/>
</dbReference>
<evidence type="ECO:0000256" key="2">
    <source>
        <dbReference type="PROSITE-ProRule" id="PRU01161"/>
    </source>
</evidence>
<feature type="short sequence motif" description="DGA/G" evidence="2">
    <location>
        <begin position="505"/>
        <end position="507"/>
    </location>
</feature>
<gene>
    <name evidence="5" type="primary">rssA_1</name>
    <name evidence="4" type="synonym">rssA</name>
    <name evidence="4" type="ORF">Lgra_0271</name>
    <name evidence="5" type="ORF">NCTC12388_01782</name>
</gene>
<feature type="domain" description="PNPLA" evidence="3">
    <location>
        <begin position="326"/>
        <end position="518"/>
    </location>
</feature>
<keyword evidence="1 2" id="KW-0443">Lipid metabolism</keyword>
<dbReference type="Proteomes" id="UP000254476">
    <property type="component" value="Unassembled WGS sequence"/>
</dbReference>
<dbReference type="Gene3D" id="3.40.1090.10">
    <property type="entry name" value="Cytosolic phospholipase A2 catalytic domain"/>
    <property type="match status" value="2"/>
</dbReference>
<dbReference type="OrthoDB" id="5650221at2"/>
<dbReference type="NCBIfam" id="NF043045">
    <property type="entry name" value="T4SS_VpdC"/>
    <property type="match status" value="1"/>
</dbReference>
<keyword evidence="2" id="KW-0442">Lipid degradation</keyword>
<feature type="active site" description="Proton acceptor" evidence="2">
    <location>
        <position position="505"/>
    </location>
</feature>
<keyword evidence="2 5" id="KW-0378">Hydrolase</keyword>
<dbReference type="PANTHER" id="PTHR46394:SF1">
    <property type="entry name" value="PNPLA DOMAIN-CONTAINING PROTEIN"/>
    <property type="match status" value="1"/>
</dbReference>
<dbReference type="STRING" id="45066.Lgra_0271"/>
<protein>
    <submittedName>
        <fullName evidence="4 5">Esterase of the alpha-beta hydrolase superfamily</fullName>
    </submittedName>
</protein>
<evidence type="ECO:0000313" key="4">
    <source>
        <dbReference type="EMBL" id="KTD15605.1"/>
    </source>
</evidence>
<evidence type="ECO:0000313" key="5">
    <source>
        <dbReference type="EMBL" id="STX44994.1"/>
    </source>
</evidence>
<dbReference type="EMBL" id="LNYE01000003">
    <property type="protein sequence ID" value="KTD15605.1"/>
    <property type="molecule type" value="Genomic_DNA"/>
</dbReference>
<reference evidence="5 7" key="2">
    <citation type="submission" date="2018-06" db="EMBL/GenBank/DDBJ databases">
        <authorList>
            <consortium name="Pathogen Informatics"/>
            <person name="Doyle S."/>
        </authorList>
    </citation>
    <scope>NUCLEOTIDE SEQUENCE [LARGE SCALE GENOMIC DNA]</scope>
    <source>
        <strain evidence="5 7">NCTC12388</strain>
    </source>
</reference>
<sequence>MSQKKQELSSYRLEKLGTPLAVITDLVNSQELNQENLNLLKKILLCTHMGRLLINGQPPDKEIPLANYLFDSERVIFDLTRLSNDKKKQFEKWLLEDPRKNQNTSLFSSASINEYRGYTAEEKLNWWGNLIRLFFGPYVQKWKISEIHLSTQYQLLGIESIKGENGILIGFDQANASYDKDHYRQPFLLDDDEYMGNTKRVALTDNMITELLNTSLADLDIHTIGQNPHPLSVKVTDRQARYENMHEYRQAHRYSVNKPWYIRIWDWFASLFKNRDEKNETQTSTKGSHPVEPLQSLIRDEKVTLYRRKATKQIIVYEKRPDIEHLVLCGGGPKIYGHVGVWKALNENGIVPKVFAGTSAGAIISLFCYLGYTADEIYAILKNLKQEHFVNFNPNRDGISDSNSFKTAIDYGIALKVKEITTKYNIPYPKGNITFKTLAELKRRFPDCGIGDELIVTSTNVSKGKTTYFSVSKTPNIEVSQAVTASASIPVIFKGHMIEGEIHRDGGVLNNFPTNVFHDEGNTLLESEDWNSFKTLAVQFDTGDERKSVDVQTETVYRENIFLNWLAGLLSGVKDPASGWEKDRLKLRKYAAQTLLVDVSQLSGNSLTPDEKTQRNLINSGYKTAKEYIEQRYSEKNGEYHNAEYMHSTFSSLEELLVYCCYRHDYKWFENVYQLMMKEETSEQEKMNLIARVNKLKEIYFPEEASQHKKNATKPSISFYTHEICDQFVSTKHSDDCKIFLALYPILLKMSSKFVRTKKDKNVLHDAHHAFSSNEPFKFLKHLGFIQGEMHIVLHVFINLIRELKNGTSPELYHALKTLRDVVYEDKSLWENYFYGEWNLTTKQSIQIVELIKNKSETLKQTCEALNGKDPLNTRTDEIAPQEALTLDELADKAWMWSSKTFV</sequence>
<dbReference type="InterPro" id="IPR049988">
    <property type="entry name" value="T4SS_VpdC"/>
</dbReference>
<evidence type="ECO:0000313" key="6">
    <source>
        <dbReference type="Proteomes" id="UP000054691"/>
    </source>
</evidence>
<reference evidence="4 6" key="1">
    <citation type="submission" date="2015-11" db="EMBL/GenBank/DDBJ databases">
        <title>Genomic analysis of 38 Legionella species identifies large and diverse effector repertoires.</title>
        <authorList>
            <person name="Burstein D."/>
            <person name="Amaro F."/>
            <person name="Zusman T."/>
            <person name="Lifshitz Z."/>
            <person name="Cohen O."/>
            <person name="Gilbert J.A."/>
            <person name="Pupko T."/>
            <person name="Shuman H.A."/>
            <person name="Segal G."/>
        </authorList>
    </citation>
    <scope>NUCLEOTIDE SEQUENCE [LARGE SCALE GENOMIC DNA]</scope>
    <source>
        <strain evidence="4 6">Lyon 8420412</strain>
    </source>
</reference>
<dbReference type="RefSeq" id="WP_058497498.1">
    <property type="nucleotide sequence ID" value="NZ_CAAAHW010000009.1"/>
</dbReference>
<comment type="caution">
    <text evidence="2">Lacks conserved residue(s) required for the propagation of feature annotation.</text>
</comment>
<dbReference type="GO" id="GO:0016787">
    <property type="term" value="F:hydrolase activity"/>
    <property type="evidence" value="ECO:0007669"/>
    <property type="project" value="UniProtKB-UniRule"/>
</dbReference>
<dbReference type="PANTHER" id="PTHR46394">
    <property type="entry name" value="ANNEXIN"/>
    <property type="match status" value="1"/>
</dbReference>
<dbReference type="AlphaFoldDB" id="A0A378JAW5"/>
<feature type="active site" description="Nucleophile" evidence="2">
    <location>
        <position position="359"/>
    </location>
</feature>
<organism evidence="5 7">
    <name type="scientific">Legionella gratiana</name>
    <dbReference type="NCBI Taxonomy" id="45066"/>
    <lineage>
        <taxon>Bacteria</taxon>
        <taxon>Pseudomonadati</taxon>
        <taxon>Pseudomonadota</taxon>
        <taxon>Gammaproteobacteria</taxon>
        <taxon>Legionellales</taxon>
        <taxon>Legionellaceae</taxon>
        <taxon>Legionella</taxon>
    </lineage>
</organism>
<dbReference type="CDD" id="cd07207">
    <property type="entry name" value="Pat_ExoU_VipD_like"/>
    <property type="match status" value="1"/>
</dbReference>
<keyword evidence="6" id="KW-1185">Reference proteome</keyword>
<feature type="short sequence motif" description="GXSXG" evidence="2">
    <location>
        <begin position="357"/>
        <end position="361"/>
    </location>
</feature>
<dbReference type="PROSITE" id="PS51635">
    <property type="entry name" value="PNPLA"/>
    <property type="match status" value="1"/>
</dbReference>
<dbReference type="InterPro" id="IPR052580">
    <property type="entry name" value="Lipid_Hydrolase"/>
</dbReference>
<accession>A0A378JAW5</accession>
<evidence type="ECO:0000256" key="1">
    <source>
        <dbReference type="ARBA" id="ARBA00023098"/>
    </source>
</evidence>
<dbReference type="InterPro" id="IPR016035">
    <property type="entry name" value="Acyl_Trfase/lysoPLipase"/>
</dbReference>
<proteinExistence type="predicted"/>
<dbReference type="InterPro" id="IPR002641">
    <property type="entry name" value="PNPLA_dom"/>
</dbReference>
<dbReference type="GO" id="GO:0016042">
    <property type="term" value="P:lipid catabolic process"/>
    <property type="evidence" value="ECO:0007669"/>
    <property type="project" value="UniProtKB-UniRule"/>
</dbReference>
<evidence type="ECO:0000259" key="3">
    <source>
        <dbReference type="PROSITE" id="PS51635"/>
    </source>
</evidence>
<evidence type="ECO:0000313" key="7">
    <source>
        <dbReference type="Proteomes" id="UP000254476"/>
    </source>
</evidence>
<name>A0A378JAW5_9GAMM</name>
<dbReference type="EMBL" id="UGOB01000001">
    <property type="protein sequence ID" value="STX44994.1"/>
    <property type="molecule type" value="Genomic_DNA"/>
</dbReference>
<dbReference type="Proteomes" id="UP000054691">
    <property type="component" value="Unassembled WGS sequence"/>
</dbReference>